<dbReference type="InterPro" id="IPR040364">
    <property type="entry name" value="TTC21A/TTC21B"/>
</dbReference>
<evidence type="ECO:0000313" key="3">
    <source>
        <dbReference type="Proteomes" id="UP000663828"/>
    </source>
</evidence>
<dbReference type="Proteomes" id="UP000663828">
    <property type="component" value="Unassembled WGS sequence"/>
</dbReference>
<dbReference type="Pfam" id="PF25062">
    <property type="entry name" value="ARM_TT21_N"/>
    <property type="match status" value="1"/>
</dbReference>
<dbReference type="InterPro" id="IPR056833">
    <property type="entry name" value="ARM_TT21_N"/>
</dbReference>
<accession>A0A816HBG4</accession>
<dbReference type="PANTHER" id="PTHR14699:SF0">
    <property type="entry name" value="TETRATRICOPEPTIDE REPEAT PROTEIN 21 HOMOLOG"/>
    <property type="match status" value="1"/>
</dbReference>
<evidence type="ECO:0000313" key="2">
    <source>
        <dbReference type="EMBL" id="CAF1683900.1"/>
    </source>
</evidence>
<organism evidence="2 3">
    <name type="scientific">Adineta ricciae</name>
    <name type="common">Rotifer</name>
    <dbReference type="NCBI Taxonomy" id="249248"/>
    <lineage>
        <taxon>Eukaryota</taxon>
        <taxon>Metazoa</taxon>
        <taxon>Spiralia</taxon>
        <taxon>Gnathifera</taxon>
        <taxon>Rotifera</taxon>
        <taxon>Eurotatoria</taxon>
        <taxon>Bdelloidea</taxon>
        <taxon>Adinetida</taxon>
        <taxon>Adinetidae</taxon>
        <taxon>Adineta</taxon>
    </lineage>
</organism>
<feature type="domain" description="Tetratricopeptide repeat protein 21A/21B N-terminal ARM repeat" evidence="1">
    <location>
        <begin position="12"/>
        <end position="89"/>
    </location>
</feature>
<dbReference type="GO" id="GO:0005929">
    <property type="term" value="C:cilium"/>
    <property type="evidence" value="ECO:0007669"/>
    <property type="project" value="GOC"/>
</dbReference>
<dbReference type="PANTHER" id="PTHR14699">
    <property type="entry name" value="STI2 PROTEIN-RELATED"/>
    <property type="match status" value="1"/>
</dbReference>
<sequence length="93" mass="10871">MAEKDLFTLSKIFYYVREKYYNQAYITANEALKRYVNDGLLKFYSAVAQLMNGRLNESMRELEQLRSRPELTVAALLALIHAHKQHKNPGIHL</sequence>
<dbReference type="InterPro" id="IPR011990">
    <property type="entry name" value="TPR-like_helical_dom_sf"/>
</dbReference>
<protein>
    <recommendedName>
        <fullName evidence="1">Tetratricopeptide repeat protein 21A/21B N-terminal ARM repeat domain-containing protein</fullName>
    </recommendedName>
</protein>
<evidence type="ECO:0000259" key="1">
    <source>
        <dbReference type="Pfam" id="PF25062"/>
    </source>
</evidence>
<gene>
    <name evidence="2" type="ORF">XAT740_LOCUS61328</name>
</gene>
<dbReference type="AlphaFoldDB" id="A0A816HBG4"/>
<dbReference type="GO" id="GO:0030991">
    <property type="term" value="C:intraciliary transport particle A"/>
    <property type="evidence" value="ECO:0007669"/>
    <property type="project" value="TreeGrafter"/>
</dbReference>
<name>A0A816HBG4_ADIRI</name>
<proteinExistence type="predicted"/>
<keyword evidence="3" id="KW-1185">Reference proteome</keyword>
<dbReference type="SUPFAM" id="SSF48452">
    <property type="entry name" value="TPR-like"/>
    <property type="match status" value="1"/>
</dbReference>
<dbReference type="GO" id="GO:0061512">
    <property type="term" value="P:protein localization to cilium"/>
    <property type="evidence" value="ECO:0007669"/>
    <property type="project" value="TreeGrafter"/>
</dbReference>
<reference evidence="2" key="1">
    <citation type="submission" date="2021-02" db="EMBL/GenBank/DDBJ databases">
        <authorList>
            <person name="Nowell W R."/>
        </authorList>
    </citation>
    <scope>NUCLEOTIDE SEQUENCE</scope>
</reference>
<feature type="non-terminal residue" evidence="2">
    <location>
        <position position="93"/>
    </location>
</feature>
<dbReference type="GO" id="GO:0035721">
    <property type="term" value="P:intraciliary retrograde transport"/>
    <property type="evidence" value="ECO:0007669"/>
    <property type="project" value="TreeGrafter"/>
</dbReference>
<comment type="caution">
    <text evidence="2">The sequence shown here is derived from an EMBL/GenBank/DDBJ whole genome shotgun (WGS) entry which is preliminary data.</text>
</comment>
<dbReference type="EMBL" id="CAJNOR010016010">
    <property type="protein sequence ID" value="CAF1683900.1"/>
    <property type="molecule type" value="Genomic_DNA"/>
</dbReference>